<evidence type="ECO:0000256" key="7">
    <source>
        <dbReference type="SAM" id="Phobius"/>
    </source>
</evidence>
<dbReference type="SMART" id="SM00353">
    <property type="entry name" value="HLH"/>
    <property type="match status" value="1"/>
</dbReference>
<dbReference type="PROSITE" id="PS50888">
    <property type="entry name" value="BHLH"/>
    <property type="match status" value="1"/>
</dbReference>
<dbReference type="InterPro" id="IPR036638">
    <property type="entry name" value="HLH_DNA-bd_sf"/>
</dbReference>
<accession>A0A4U5Q5W5</accession>
<evidence type="ECO:0000256" key="1">
    <source>
        <dbReference type="ARBA" id="ARBA00004123"/>
    </source>
</evidence>
<evidence type="ECO:0000256" key="5">
    <source>
        <dbReference type="ARBA" id="ARBA00023242"/>
    </source>
</evidence>
<dbReference type="PANTHER" id="PTHR16223:SF171">
    <property type="entry name" value="BASIC HELIX-LOOP-HELIX (BHLH) DNA-BINDING SUPERFAMILY PROTEIN"/>
    <property type="match status" value="1"/>
</dbReference>
<evidence type="ECO:0000313" key="9">
    <source>
        <dbReference type="EMBL" id="TKS05179.1"/>
    </source>
</evidence>
<comment type="subcellular location">
    <subcellularLocation>
        <location evidence="1">Nucleus</location>
    </subcellularLocation>
</comment>
<dbReference type="InterPro" id="IPR045239">
    <property type="entry name" value="bHLH95_bHLH"/>
</dbReference>
<keyword evidence="3" id="KW-0238">DNA-binding</keyword>
<dbReference type="EMBL" id="RCHU01000435">
    <property type="protein sequence ID" value="TKS05179.1"/>
    <property type="molecule type" value="Genomic_DNA"/>
</dbReference>
<evidence type="ECO:0000256" key="3">
    <source>
        <dbReference type="ARBA" id="ARBA00023125"/>
    </source>
</evidence>
<evidence type="ECO:0000256" key="4">
    <source>
        <dbReference type="ARBA" id="ARBA00023163"/>
    </source>
</evidence>
<name>A0A4U5Q5W5_POPAL</name>
<keyword evidence="7" id="KW-0472">Membrane</keyword>
<evidence type="ECO:0000259" key="8">
    <source>
        <dbReference type="PROSITE" id="PS50888"/>
    </source>
</evidence>
<dbReference type="SUPFAM" id="SSF47459">
    <property type="entry name" value="HLH, helix-loop-helix DNA-binding domain"/>
    <property type="match status" value="1"/>
</dbReference>
<sequence length="320" mass="34423">MSGSESFLEGSHLVAEGNPPSLSELLFSNDDDGVGAGDDMAHASRFSSAVKSPRMLCFGGYTHQNESETVMFSEATKTTLQISGVTCSTDSSSASSGNNCNGTVNAISTVSKSNRKRNGSSQEVTAKSTNTIAKTNLHSQRTSKKTKTENPRSTGNAKVKREKVGDRITSLQQLVSPFGKTDTASVLHEAMGYIRFLQDQVKVLCSPYLQNLPEGREIGVKEPIKNLSSRGLCLVPVDCTVHLSSSNGADFWSPATTEKNHPPFSSSETFGKVLEEVEKGRGRMLLSLFWGGSLFGIVSFLTWITPVNVPGITDINAIFR</sequence>
<evidence type="ECO:0000256" key="6">
    <source>
        <dbReference type="SAM" id="MobiDB-lite"/>
    </source>
</evidence>
<feature type="compositionally biased region" description="Polar residues" evidence="6">
    <location>
        <begin position="119"/>
        <end position="140"/>
    </location>
</feature>
<dbReference type="STRING" id="43335.A0A4U5Q5W5"/>
<dbReference type="Gene3D" id="4.10.280.10">
    <property type="entry name" value="Helix-loop-helix DNA-binding domain"/>
    <property type="match status" value="1"/>
</dbReference>
<dbReference type="FunFam" id="4.10.280.10:FF:000123">
    <property type="entry name" value="Transcription factor bHLH113"/>
    <property type="match status" value="1"/>
</dbReference>
<dbReference type="AlphaFoldDB" id="A0A4U5Q5W5"/>
<dbReference type="InterPro" id="IPR011598">
    <property type="entry name" value="bHLH_dom"/>
</dbReference>
<reference evidence="9" key="1">
    <citation type="submission" date="2018-10" db="EMBL/GenBank/DDBJ databases">
        <title>Population genomic analysis revealed the cold adaptation of white poplar.</title>
        <authorList>
            <person name="Liu Y.-J."/>
        </authorList>
    </citation>
    <scope>NUCLEOTIDE SEQUENCE [LARGE SCALE GENOMIC DNA]</scope>
    <source>
        <strain evidence="9">PAL-ZL1</strain>
    </source>
</reference>
<dbReference type="GO" id="GO:0000978">
    <property type="term" value="F:RNA polymerase II cis-regulatory region sequence-specific DNA binding"/>
    <property type="evidence" value="ECO:0007669"/>
    <property type="project" value="TreeGrafter"/>
</dbReference>
<dbReference type="GO" id="GO:0046983">
    <property type="term" value="F:protein dimerization activity"/>
    <property type="evidence" value="ECO:0007669"/>
    <property type="project" value="InterPro"/>
</dbReference>
<dbReference type="GO" id="GO:0005634">
    <property type="term" value="C:nucleus"/>
    <property type="evidence" value="ECO:0007669"/>
    <property type="project" value="UniProtKB-SubCell"/>
</dbReference>
<protein>
    <submittedName>
        <fullName evidence="9">Transcription factor bHLH113 isoform X1</fullName>
    </submittedName>
</protein>
<keyword evidence="4" id="KW-0804">Transcription</keyword>
<comment type="caution">
    <text evidence="9">The sequence shown here is derived from an EMBL/GenBank/DDBJ whole genome shotgun (WGS) entry which is preliminary data.</text>
</comment>
<feature type="domain" description="BHLH" evidence="8">
    <location>
        <begin position="148"/>
        <end position="197"/>
    </location>
</feature>
<feature type="transmembrane region" description="Helical" evidence="7">
    <location>
        <begin position="284"/>
        <end position="304"/>
    </location>
</feature>
<evidence type="ECO:0000256" key="2">
    <source>
        <dbReference type="ARBA" id="ARBA00023015"/>
    </source>
</evidence>
<proteinExistence type="predicted"/>
<dbReference type="GO" id="GO:0000981">
    <property type="term" value="F:DNA-binding transcription factor activity, RNA polymerase II-specific"/>
    <property type="evidence" value="ECO:0007669"/>
    <property type="project" value="TreeGrafter"/>
</dbReference>
<feature type="region of interest" description="Disordered" evidence="6">
    <location>
        <begin position="111"/>
        <end position="163"/>
    </location>
</feature>
<keyword evidence="5" id="KW-0539">Nucleus</keyword>
<keyword evidence="7" id="KW-1133">Transmembrane helix</keyword>
<keyword evidence="7" id="KW-0812">Transmembrane</keyword>
<keyword evidence="2" id="KW-0805">Transcription regulation</keyword>
<dbReference type="CDD" id="cd11393">
    <property type="entry name" value="bHLH_AtbHLH_like"/>
    <property type="match status" value="1"/>
</dbReference>
<gene>
    <name evidence="9" type="ORF">D5086_0000132760</name>
</gene>
<organism evidence="9">
    <name type="scientific">Populus alba</name>
    <name type="common">White poplar</name>
    <dbReference type="NCBI Taxonomy" id="43335"/>
    <lineage>
        <taxon>Eukaryota</taxon>
        <taxon>Viridiplantae</taxon>
        <taxon>Streptophyta</taxon>
        <taxon>Embryophyta</taxon>
        <taxon>Tracheophyta</taxon>
        <taxon>Spermatophyta</taxon>
        <taxon>Magnoliopsida</taxon>
        <taxon>eudicotyledons</taxon>
        <taxon>Gunneridae</taxon>
        <taxon>Pentapetalae</taxon>
        <taxon>rosids</taxon>
        <taxon>fabids</taxon>
        <taxon>Malpighiales</taxon>
        <taxon>Salicaceae</taxon>
        <taxon>Saliceae</taxon>
        <taxon>Populus</taxon>
    </lineage>
</organism>
<dbReference type="InterPro" id="IPR045843">
    <property type="entry name" value="IND-like"/>
</dbReference>
<dbReference type="PANTHER" id="PTHR16223">
    <property type="entry name" value="TRANSCRIPTION FACTOR BHLH83-RELATED"/>
    <property type="match status" value="1"/>
</dbReference>